<dbReference type="Proteomes" id="UP001597168">
    <property type="component" value="Unassembled WGS sequence"/>
</dbReference>
<proteinExistence type="predicted"/>
<comment type="caution">
    <text evidence="2">The sequence shown here is derived from an EMBL/GenBank/DDBJ whole genome shotgun (WGS) entry which is preliminary data.</text>
</comment>
<sequence length="60" mass="6682">MIEPEPTERPPREAAGDRARAHGGVRRGDARQRCGPYRLDFYATPDAVVCVVSDDELVRT</sequence>
<dbReference type="RefSeq" id="WP_380722437.1">
    <property type="nucleotide sequence ID" value="NZ_JBHTLK010000034.1"/>
</dbReference>
<protein>
    <submittedName>
        <fullName evidence="2">Uncharacterized protein</fullName>
    </submittedName>
</protein>
<keyword evidence="3" id="KW-1185">Reference proteome</keyword>
<evidence type="ECO:0000256" key="1">
    <source>
        <dbReference type="SAM" id="MobiDB-lite"/>
    </source>
</evidence>
<dbReference type="EMBL" id="JBHTLK010000034">
    <property type="protein sequence ID" value="MFD1147367.1"/>
    <property type="molecule type" value="Genomic_DNA"/>
</dbReference>
<accession>A0ABW3QRJ3</accession>
<evidence type="ECO:0000313" key="3">
    <source>
        <dbReference type="Proteomes" id="UP001597168"/>
    </source>
</evidence>
<gene>
    <name evidence="2" type="ORF">ACFQ3T_09545</name>
</gene>
<organism evidence="2 3">
    <name type="scientific">Saccharothrix hoggarensis</name>
    <dbReference type="NCBI Taxonomy" id="913853"/>
    <lineage>
        <taxon>Bacteria</taxon>
        <taxon>Bacillati</taxon>
        <taxon>Actinomycetota</taxon>
        <taxon>Actinomycetes</taxon>
        <taxon>Pseudonocardiales</taxon>
        <taxon>Pseudonocardiaceae</taxon>
        <taxon>Saccharothrix</taxon>
    </lineage>
</organism>
<name>A0ABW3QRJ3_9PSEU</name>
<evidence type="ECO:0000313" key="2">
    <source>
        <dbReference type="EMBL" id="MFD1147367.1"/>
    </source>
</evidence>
<feature type="region of interest" description="Disordered" evidence="1">
    <location>
        <begin position="1"/>
        <end position="30"/>
    </location>
</feature>
<reference evidence="3" key="1">
    <citation type="journal article" date="2019" name="Int. J. Syst. Evol. Microbiol.">
        <title>The Global Catalogue of Microorganisms (GCM) 10K type strain sequencing project: providing services to taxonomists for standard genome sequencing and annotation.</title>
        <authorList>
            <consortium name="The Broad Institute Genomics Platform"/>
            <consortium name="The Broad Institute Genome Sequencing Center for Infectious Disease"/>
            <person name="Wu L."/>
            <person name="Ma J."/>
        </authorList>
    </citation>
    <scope>NUCLEOTIDE SEQUENCE [LARGE SCALE GENOMIC DNA]</scope>
    <source>
        <strain evidence="3">CCUG 60214</strain>
    </source>
</reference>